<proteinExistence type="predicted"/>
<feature type="region of interest" description="Disordered" evidence="2">
    <location>
        <begin position="503"/>
        <end position="547"/>
    </location>
</feature>
<dbReference type="InterPro" id="IPR050300">
    <property type="entry name" value="GDXG_lipolytic_enzyme"/>
</dbReference>
<feature type="region of interest" description="Disordered" evidence="2">
    <location>
        <begin position="290"/>
        <end position="313"/>
    </location>
</feature>
<accession>A0A8H5G597</accession>
<keyword evidence="6" id="KW-1185">Reference proteome</keyword>
<organism evidence="5 6">
    <name type="scientific">Tetrapyrgos nigripes</name>
    <dbReference type="NCBI Taxonomy" id="182062"/>
    <lineage>
        <taxon>Eukaryota</taxon>
        <taxon>Fungi</taxon>
        <taxon>Dikarya</taxon>
        <taxon>Basidiomycota</taxon>
        <taxon>Agaricomycotina</taxon>
        <taxon>Agaricomycetes</taxon>
        <taxon>Agaricomycetidae</taxon>
        <taxon>Agaricales</taxon>
        <taxon>Marasmiineae</taxon>
        <taxon>Marasmiaceae</taxon>
        <taxon>Tetrapyrgos</taxon>
    </lineage>
</organism>
<dbReference type="PANTHER" id="PTHR48081:SF8">
    <property type="entry name" value="ALPHA_BETA HYDROLASE FOLD-3 DOMAIN-CONTAINING PROTEIN-RELATED"/>
    <property type="match status" value="1"/>
</dbReference>
<reference evidence="5 6" key="1">
    <citation type="journal article" date="2020" name="ISME J.">
        <title>Uncovering the hidden diversity of litter-decomposition mechanisms in mushroom-forming fungi.</title>
        <authorList>
            <person name="Floudas D."/>
            <person name="Bentzer J."/>
            <person name="Ahren D."/>
            <person name="Johansson T."/>
            <person name="Persson P."/>
            <person name="Tunlid A."/>
        </authorList>
    </citation>
    <scope>NUCLEOTIDE SEQUENCE [LARGE SCALE GENOMIC DNA]</scope>
    <source>
        <strain evidence="5 6">CBS 291.85</strain>
    </source>
</reference>
<gene>
    <name evidence="5" type="ORF">D9758_007696</name>
</gene>
<feature type="domain" description="Alpha/beta hydrolase fold-3" evidence="4">
    <location>
        <begin position="163"/>
        <end position="257"/>
    </location>
</feature>
<dbReference type="InterPro" id="IPR029058">
    <property type="entry name" value="AB_hydrolase_fold"/>
</dbReference>
<keyword evidence="3" id="KW-0812">Transmembrane</keyword>
<evidence type="ECO:0000256" key="1">
    <source>
        <dbReference type="ARBA" id="ARBA00022801"/>
    </source>
</evidence>
<dbReference type="Pfam" id="PF07859">
    <property type="entry name" value="Abhydrolase_3"/>
    <property type="match status" value="1"/>
</dbReference>
<keyword evidence="1" id="KW-0378">Hydrolase</keyword>
<dbReference type="OrthoDB" id="408631at2759"/>
<dbReference type="Gene3D" id="3.40.50.1820">
    <property type="entry name" value="alpha/beta hydrolase"/>
    <property type="match status" value="1"/>
</dbReference>
<name>A0A8H5G597_9AGAR</name>
<feature type="compositionally biased region" description="Low complexity" evidence="2">
    <location>
        <begin position="291"/>
        <end position="313"/>
    </location>
</feature>
<dbReference type="GO" id="GO:0016787">
    <property type="term" value="F:hydrolase activity"/>
    <property type="evidence" value="ECO:0007669"/>
    <property type="project" value="UniProtKB-KW"/>
</dbReference>
<evidence type="ECO:0000256" key="2">
    <source>
        <dbReference type="SAM" id="MobiDB-lite"/>
    </source>
</evidence>
<dbReference type="EMBL" id="JAACJM010000049">
    <property type="protein sequence ID" value="KAF5358604.1"/>
    <property type="molecule type" value="Genomic_DNA"/>
</dbReference>
<dbReference type="SUPFAM" id="SSF53474">
    <property type="entry name" value="alpha/beta-Hydrolases"/>
    <property type="match status" value="1"/>
</dbReference>
<sequence length="547" mass="60702">MPLMLSRFSISIPSLSPILSLLYVLLLPLYLCVYYFFDLPLLRGLFTRSTNYPAKAAPAPAYPSPFQTPNLSNNSKMPRPRWTLQAEAIMWRNLMDIGMRLHCLASPSAPSPSFTQVIPSTISSVKGNIPLQFYVPESYAKGGTPNSQRGKSDSSTSHLYPIVINFHGGGFTIGKATDDARWARAVVEYTEAVVVSVDYRLAPEHPFPTAIEDGVDAALYLIEHAEELRLDRDRIAFSGFSAGGNMAFSVPIRLKEEYRLRGWVRDEENGNGDKEEEGNGKGVTAKMEALSVSEQSSSNSSATSSSITSGTSTSIPPLGTVVAISSWYPAIDYSTSREERRKTNVRSDKELPKFFTDLFDASYLHPPTSVDVRSPWLSPGIAPARMIRELPENIVIYACEWDALCAETVRFYERLVGEEFLVEEKGEGLVDEVVDGNGDGSSVRERKSKFKVVFKKVMGACHAFDKTPNPFNWDPKIETMYRDACKEMREVFYGVVGDEEVRRVREEEQQGQQGEGTGGGQKGSVMPRVEVTRLPYSDESLARVGSK</sequence>
<evidence type="ECO:0000256" key="3">
    <source>
        <dbReference type="SAM" id="Phobius"/>
    </source>
</evidence>
<feature type="transmembrane region" description="Helical" evidence="3">
    <location>
        <begin position="12"/>
        <end position="37"/>
    </location>
</feature>
<evidence type="ECO:0000313" key="6">
    <source>
        <dbReference type="Proteomes" id="UP000559256"/>
    </source>
</evidence>
<protein>
    <recommendedName>
        <fullName evidence="4">Alpha/beta hydrolase fold-3 domain-containing protein</fullName>
    </recommendedName>
</protein>
<keyword evidence="3" id="KW-0472">Membrane</keyword>
<dbReference type="Proteomes" id="UP000559256">
    <property type="component" value="Unassembled WGS sequence"/>
</dbReference>
<keyword evidence="3" id="KW-1133">Transmembrane helix</keyword>
<dbReference type="InterPro" id="IPR013094">
    <property type="entry name" value="AB_hydrolase_3"/>
</dbReference>
<dbReference type="AlphaFoldDB" id="A0A8H5G597"/>
<comment type="caution">
    <text evidence="5">The sequence shown here is derived from an EMBL/GenBank/DDBJ whole genome shotgun (WGS) entry which is preliminary data.</text>
</comment>
<feature type="compositionally biased region" description="Gly residues" evidence="2">
    <location>
        <begin position="513"/>
        <end position="522"/>
    </location>
</feature>
<evidence type="ECO:0000259" key="4">
    <source>
        <dbReference type="Pfam" id="PF07859"/>
    </source>
</evidence>
<evidence type="ECO:0000313" key="5">
    <source>
        <dbReference type="EMBL" id="KAF5358604.1"/>
    </source>
</evidence>
<dbReference type="PANTHER" id="PTHR48081">
    <property type="entry name" value="AB HYDROLASE SUPERFAMILY PROTEIN C4A8.06C"/>
    <property type="match status" value="1"/>
</dbReference>